<feature type="domain" description="Sulfatase N-terminal" evidence="6">
    <location>
        <begin position="34"/>
        <end position="438"/>
    </location>
</feature>
<dbReference type="PROSITE" id="PS51257">
    <property type="entry name" value="PROKAR_LIPOPROTEIN"/>
    <property type="match status" value="1"/>
</dbReference>
<gene>
    <name evidence="7" type="ORF">ACFSJE_17165</name>
</gene>
<evidence type="ECO:0000259" key="6">
    <source>
        <dbReference type="Pfam" id="PF00884"/>
    </source>
</evidence>
<accession>A0ABW4Y287</accession>
<dbReference type="Gene3D" id="3.40.720.10">
    <property type="entry name" value="Alkaline Phosphatase, subunit A"/>
    <property type="match status" value="1"/>
</dbReference>
<evidence type="ECO:0000256" key="2">
    <source>
        <dbReference type="ARBA" id="ARBA00022723"/>
    </source>
</evidence>
<evidence type="ECO:0000256" key="4">
    <source>
        <dbReference type="ARBA" id="ARBA00022837"/>
    </source>
</evidence>
<dbReference type="CDD" id="cd16025">
    <property type="entry name" value="PAS_like"/>
    <property type="match status" value="1"/>
</dbReference>
<dbReference type="RefSeq" id="WP_379832098.1">
    <property type="nucleotide sequence ID" value="NZ_JBHUHU010000005.1"/>
</dbReference>
<keyword evidence="8" id="KW-1185">Reference proteome</keyword>
<dbReference type="InterPro" id="IPR024607">
    <property type="entry name" value="Sulfatase_CS"/>
</dbReference>
<evidence type="ECO:0000256" key="1">
    <source>
        <dbReference type="ARBA" id="ARBA00008779"/>
    </source>
</evidence>
<dbReference type="PANTHER" id="PTHR42693">
    <property type="entry name" value="ARYLSULFATASE FAMILY MEMBER"/>
    <property type="match status" value="1"/>
</dbReference>
<evidence type="ECO:0000313" key="8">
    <source>
        <dbReference type="Proteomes" id="UP001597342"/>
    </source>
</evidence>
<dbReference type="GO" id="GO:0016787">
    <property type="term" value="F:hydrolase activity"/>
    <property type="evidence" value="ECO:0007669"/>
    <property type="project" value="UniProtKB-KW"/>
</dbReference>
<reference evidence="8" key="1">
    <citation type="journal article" date="2019" name="Int. J. Syst. Evol. Microbiol.">
        <title>The Global Catalogue of Microorganisms (GCM) 10K type strain sequencing project: providing services to taxonomists for standard genome sequencing and annotation.</title>
        <authorList>
            <consortium name="The Broad Institute Genomics Platform"/>
            <consortium name="The Broad Institute Genome Sequencing Center for Infectious Disease"/>
            <person name="Wu L."/>
            <person name="Ma J."/>
        </authorList>
    </citation>
    <scope>NUCLEOTIDE SEQUENCE [LARGE SCALE GENOMIC DNA]</scope>
    <source>
        <strain evidence="8">JCM 3389</strain>
    </source>
</reference>
<dbReference type="PROSITE" id="PS00149">
    <property type="entry name" value="SULFATASE_2"/>
    <property type="match status" value="1"/>
</dbReference>
<keyword evidence="3 7" id="KW-0378">Hydrolase</keyword>
<dbReference type="EMBL" id="JBHUHU010000005">
    <property type="protein sequence ID" value="MFD2101523.1"/>
    <property type="molecule type" value="Genomic_DNA"/>
</dbReference>
<protein>
    <submittedName>
        <fullName evidence="7">Arylsulfatase</fullName>
        <ecNumber evidence="7">3.1.6.-</ecNumber>
    </submittedName>
</protein>
<proteinExistence type="inferred from homology"/>
<dbReference type="Gene3D" id="3.30.1120.10">
    <property type="match status" value="1"/>
</dbReference>
<dbReference type="InterPro" id="IPR050738">
    <property type="entry name" value="Sulfatase"/>
</dbReference>
<comment type="similarity">
    <text evidence="1">Belongs to the sulfatase family.</text>
</comment>
<keyword evidence="4" id="KW-0106">Calcium</keyword>
<dbReference type="SUPFAM" id="SSF53649">
    <property type="entry name" value="Alkaline phosphatase-like"/>
    <property type="match status" value="1"/>
</dbReference>
<evidence type="ECO:0000313" key="7">
    <source>
        <dbReference type="EMBL" id="MFD2101523.1"/>
    </source>
</evidence>
<keyword evidence="2" id="KW-0479">Metal-binding</keyword>
<evidence type="ECO:0000256" key="5">
    <source>
        <dbReference type="SAM" id="MobiDB-lite"/>
    </source>
</evidence>
<dbReference type="InterPro" id="IPR000917">
    <property type="entry name" value="Sulfatase_N"/>
</dbReference>
<comment type="caution">
    <text evidence="7">The sequence shown here is derived from an EMBL/GenBank/DDBJ whole genome shotgun (WGS) entry which is preliminary data.</text>
</comment>
<feature type="region of interest" description="Disordered" evidence="5">
    <location>
        <begin position="541"/>
        <end position="567"/>
    </location>
</feature>
<dbReference type="Proteomes" id="UP001597342">
    <property type="component" value="Unassembled WGS sequence"/>
</dbReference>
<dbReference type="PANTHER" id="PTHR42693:SF53">
    <property type="entry name" value="ENDO-4-O-SULFATASE"/>
    <property type="match status" value="1"/>
</dbReference>
<name>A0ABW4Y287_9FLAO</name>
<sequence length="567" mass="63951">MTRLKYSGALVLATLAFVGCNSKQEQKEQPNERPNIVLIMADDMGYSDLGCYGGEISTPNLDGLAQNGIKFTQFYNAARCCPTRASLMTGVYPSEAGIGHMTGSNQGPGYLGVLNDSVVTIPQVLSEVGYSTGMSGKWHAGTERESWPENRGFQNTYVIHNWIDSYFKVLETCEIYENGKIIIPATSNPGEYEPQPNNKEWYTTDVFTTKAIEHIDKALEEKKPFFEYVAYNAPHWPLEAHDDVIAKYKDKYSGGYEALRLEKYQKMKEMGLVSEDWDLPEQDTPEWASLPDTVQQDLKFMRAIYAAQIDIMDKNIGRIVDHLKEKGALDNTLILFLSDNGCSAEPMGEDYGWKWGTNTSRNYEDWRKNSAREGASQGRVWTVTSNTPFRKFKRFTHEGGISTPLIAHWPKGIVKSGIMDAEPGHLVDIMATCLDISGATYPETYNGKPILSKRGISLGDNFKGKDEQKHDVIFWEHEGHAAIRKGDWKLVTVDPSDETLWELYNIVNDRTETHDLATQKPEMVAELKGLWEKMAFETKAWPKPSGENSIPNRIDYEDPDNLTGRAE</sequence>
<dbReference type="Pfam" id="PF00884">
    <property type="entry name" value="Sulfatase"/>
    <property type="match status" value="1"/>
</dbReference>
<evidence type="ECO:0000256" key="3">
    <source>
        <dbReference type="ARBA" id="ARBA00022801"/>
    </source>
</evidence>
<dbReference type="InterPro" id="IPR017850">
    <property type="entry name" value="Alkaline_phosphatase_core_sf"/>
</dbReference>
<organism evidence="7 8">
    <name type="scientific">Flagellimonas iocasae</name>
    <dbReference type="NCBI Taxonomy" id="2055905"/>
    <lineage>
        <taxon>Bacteria</taxon>
        <taxon>Pseudomonadati</taxon>
        <taxon>Bacteroidota</taxon>
        <taxon>Flavobacteriia</taxon>
        <taxon>Flavobacteriales</taxon>
        <taxon>Flavobacteriaceae</taxon>
        <taxon>Flagellimonas</taxon>
    </lineage>
</organism>
<dbReference type="EC" id="3.1.6.-" evidence="7"/>